<name>A0A1J5RFE9_9ZZZZ</name>
<proteinExistence type="predicted"/>
<organism evidence="1">
    <name type="scientific">mine drainage metagenome</name>
    <dbReference type="NCBI Taxonomy" id="410659"/>
    <lineage>
        <taxon>unclassified sequences</taxon>
        <taxon>metagenomes</taxon>
        <taxon>ecological metagenomes</taxon>
    </lineage>
</organism>
<accession>A0A1J5RFE9</accession>
<evidence type="ECO:0000313" key="1">
    <source>
        <dbReference type="EMBL" id="OIQ88355.1"/>
    </source>
</evidence>
<dbReference type="AlphaFoldDB" id="A0A1J5RFE9"/>
<dbReference type="EMBL" id="MLJW01000375">
    <property type="protein sequence ID" value="OIQ88355.1"/>
    <property type="molecule type" value="Genomic_DNA"/>
</dbReference>
<dbReference type="Pfam" id="PF09614">
    <property type="entry name" value="Cas_Csy2"/>
    <property type="match status" value="1"/>
</dbReference>
<comment type="caution">
    <text evidence="1">The sequence shown here is derived from an EMBL/GenBank/DDBJ whole genome shotgun (WGS) entry which is preliminary data.</text>
</comment>
<reference evidence="1" key="1">
    <citation type="submission" date="2016-10" db="EMBL/GenBank/DDBJ databases">
        <title>Sequence of Gallionella enrichment culture.</title>
        <authorList>
            <person name="Poehlein A."/>
            <person name="Muehling M."/>
            <person name="Daniel R."/>
        </authorList>
    </citation>
    <scope>NUCLEOTIDE SEQUENCE</scope>
</reference>
<protein>
    <submittedName>
        <fullName evidence="1">CRISPR-associated protein (Cas_Csy2)</fullName>
    </submittedName>
</protein>
<gene>
    <name evidence="1" type="ORF">GALL_297530</name>
</gene>
<sequence length="291" mass="31707">MDHGGKYIVVPRIQVEHANALQTWWIIAPPSPMAIQGLVRAMGLRLGHHFEAFAVVHHSVQWLASEGDPSGRFVHATDKPDEWVAMFWNRTLALQQPQGASYIDRDDHIAGGISKGLQPTARCHVTLSLILKAAPDCALADFEVARFLRTARLAGGSIIAHGAVRFADTPAEALSRLRQGFFLVDRADLVATRMAQAGAPIDGLEALLELLVARNSDPDAAPESWLSANVVGYTALEAPRQRAGVRLGVPHAYAEALVGLVQYQPTRDAGVLPLWRYAVDDQHRAYLVRSA</sequence>
<dbReference type="InterPro" id="IPR013398">
    <property type="entry name" value="CRISPR-assoc_prot_Csy2"/>
</dbReference>